<dbReference type="PROSITE" id="PS51309">
    <property type="entry name" value="PABC"/>
    <property type="match status" value="1"/>
</dbReference>
<dbReference type="InterPro" id="IPR000504">
    <property type="entry name" value="RRM_dom"/>
</dbReference>
<evidence type="ECO:0000256" key="2">
    <source>
        <dbReference type="PROSITE-ProRule" id="PRU00176"/>
    </source>
</evidence>
<dbReference type="GO" id="GO:0003723">
    <property type="term" value="F:RNA binding"/>
    <property type="evidence" value="ECO:0007669"/>
    <property type="project" value="UniProtKB-UniRule"/>
</dbReference>
<feature type="domain" description="PABC" evidence="5">
    <location>
        <begin position="309"/>
        <end position="386"/>
    </location>
</feature>
<dbReference type="Proteomes" id="UP001064489">
    <property type="component" value="Chromosome 9"/>
</dbReference>
<dbReference type="PROSITE" id="PS50102">
    <property type="entry name" value="RRM"/>
    <property type="match status" value="1"/>
</dbReference>
<protein>
    <submittedName>
        <fullName evidence="6">Uncharacterized protein</fullName>
    </submittedName>
</protein>
<dbReference type="InterPro" id="IPR002004">
    <property type="entry name" value="PABP_HYD_C"/>
</dbReference>
<dbReference type="SUPFAM" id="SSF63570">
    <property type="entry name" value="PABC (PABP) domain"/>
    <property type="match status" value="1"/>
</dbReference>
<reference evidence="6" key="2">
    <citation type="submission" date="2023-02" db="EMBL/GenBank/DDBJ databases">
        <authorList>
            <person name="Swenson N.G."/>
            <person name="Wegrzyn J.L."/>
            <person name="Mcevoy S.L."/>
        </authorList>
    </citation>
    <scope>NUCLEOTIDE SEQUENCE</scope>
    <source>
        <strain evidence="6">91603</strain>
        <tissue evidence="6">Leaf</tissue>
    </source>
</reference>
<reference evidence="6" key="1">
    <citation type="journal article" date="2022" name="Plant J.">
        <title>Strategies of tolerance reflected in two North American maple genomes.</title>
        <authorList>
            <person name="McEvoy S.L."/>
            <person name="Sezen U.U."/>
            <person name="Trouern-Trend A."/>
            <person name="McMahon S.M."/>
            <person name="Schaberg P.G."/>
            <person name="Yang J."/>
            <person name="Wegrzyn J.L."/>
            <person name="Swenson N.G."/>
        </authorList>
    </citation>
    <scope>NUCLEOTIDE SEQUENCE</scope>
    <source>
        <strain evidence="6">91603</strain>
    </source>
</reference>
<evidence type="ECO:0000259" key="4">
    <source>
        <dbReference type="PROSITE" id="PS50102"/>
    </source>
</evidence>
<dbReference type="Pfam" id="PF00658">
    <property type="entry name" value="MLLE"/>
    <property type="match status" value="1"/>
</dbReference>
<keyword evidence="3" id="KW-0812">Transmembrane</keyword>
<dbReference type="SUPFAM" id="SSF54928">
    <property type="entry name" value="RNA-binding domain, RBD"/>
    <property type="match status" value="1"/>
</dbReference>
<feature type="transmembrane region" description="Helical" evidence="3">
    <location>
        <begin position="41"/>
        <end position="65"/>
    </location>
</feature>
<evidence type="ECO:0000259" key="5">
    <source>
        <dbReference type="PROSITE" id="PS51309"/>
    </source>
</evidence>
<evidence type="ECO:0000256" key="1">
    <source>
        <dbReference type="ARBA" id="ARBA00008557"/>
    </source>
</evidence>
<feature type="transmembrane region" description="Helical" evidence="3">
    <location>
        <begin position="194"/>
        <end position="217"/>
    </location>
</feature>
<keyword evidence="2" id="KW-0694">RNA-binding</keyword>
<keyword evidence="7" id="KW-1185">Reference proteome</keyword>
<accession>A0AAD5JTF0</accession>
<evidence type="ECO:0000256" key="3">
    <source>
        <dbReference type="SAM" id="Phobius"/>
    </source>
</evidence>
<dbReference type="Pfam" id="PF00076">
    <property type="entry name" value="RRM_1"/>
    <property type="match status" value="1"/>
</dbReference>
<dbReference type="SMART" id="SM00517">
    <property type="entry name" value="PolyA"/>
    <property type="match status" value="1"/>
</dbReference>
<sequence length="402" mass="45002">MAMASLSTGLKTLFFVLCCAMLATLLYTVSIDGLPFRKDLLTPWMVATLIDFYINVVPLAAWVWYKESNCISAILWIILLVCFGSITTSAYIFVQLLKLSPQDSQQDPIYHVLLRHSSKDDIEHKRKHSPVVTARIIFSVLGFLMLGTLVYTLVTDGSPFRKELLTPWMIATLIDFYINVTALSVWVVYKESSWISAVVWIILLICFGSITTCVYIVQQLFCITCQDPLYLVLLNSRIRKLYLQVVKVLLDPQGQSKCSSLVAFSTPEEATKALNEMNGKMIGRKPLYVAVAQRKEERKARLQRSGLIPVSTLTSSLVSASPADRNRILGEQLYPPVESIEHVHASKVTGMLLEMDQTEVLHLIESPEALKTKVAEAIDVLQEAVGGRSDMSDKFGSFPLNE</sequence>
<organism evidence="6 7">
    <name type="scientific">Acer negundo</name>
    <name type="common">Box elder</name>
    <dbReference type="NCBI Taxonomy" id="4023"/>
    <lineage>
        <taxon>Eukaryota</taxon>
        <taxon>Viridiplantae</taxon>
        <taxon>Streptophyta</taxon>
        <taxon>Embryophyta</taxon>
        <taxon>Tracheophyta</taxon>
        <taxon>Spermatophyta</taxon>
        <taxon>Magnoliopsida</taxon>
        <taxon>eudicotyledons</taxon>
        <taxon>Gunneridae</taxon>
        <taxon>Pentapetalae</taxon>
        <taxon>rosids</taxon>
        <taxon>malvids</taxon>
        <taxon>Sapindales</taxon>
        <taxon>Sapindaceae</taxon>
        <taxon>Hippocastanoideae</taxon>
        <taxon>Acereae</taxon>
        <taxon>Acer</taxon>
    </lineage>
</organism>
<dbReference type="EMBL" id="JAJSOW010000001">
    <property type="protein sequence ID" value="KAI9201127.1"/>
    <property type="molecule type" value="Genomic_DNA"/>
</dbReference>
<dbReference type="Pfam" id="PF07343">
    <property type="entry name" value="DUF1475"/>
    <property type="match status" value="2"/>
</dbReference>
<feature type="domain" description="RRM" evidence="4">
    <location>
        <begin position="246"/>
        <end position="294"/>
    </location>
</feature>
<proteinExistence type="inferred from homology"/>
<dbReference type="AlphaFoldDB" id="A0AAD5JTF0"/>
<dbReference type="InterPro" id="IPR035979">
    <property type="entry name" value="RBD_domain_sf"/>
</dbReference>
<dbReference type="Gene3D" id="3.30.70.330">
    <property type="match status" value="1"/>
</dbReference>
<gene>
    <name evidence="6" type="ORF">LWI28_018594</name>
</gene>
<feature type="transmembrane region" description="Helical" evidence="3">
    <location>
        <begin position="132"/>
        <end position="154"/>
    </location>
</feature>
<dbReference type="PANTHER" id="PTHR36318">
    <property type="entry name" value="OS06G0581300 PROTEIN"/>
    <property type="match status" value="1"/>
</dbReference>
<dbReference type="InterPro" id="IPR012677">
    <property type="entry name" value="Nucleotide-bd_a/b_plait_sf"/>
</dbReference>
<keyword evidence="3" id="KW-1133">Transmembrane helix</keyword>
<keyword evidence="3" id="KW-0472">Membrane</keyword>
<dbReference type="InterPro" id="IPR036053">
    <property type="entry name" value="PABP-dom"/>
</dbReference>
<feature type="transmembrane region" description="Helical" evidence="3">
    <location>
        <begin position="166"/>
        <end position="187"/>
    </location>
</feature>
<comment type="caution">
    <text evidence="6">The sequence shown here is derived from an EMBL/GenBank/DDBJ whole genome shotgun (WGS) entry which is preliminary data.</text>
</comment>
<dbReference type="Gene3D" id="1.10.1900.10">
    <property type="entry name" value="c-terminal domain of poly(a) binding protein"/>
    <property type="match status" value="1"/>
</dbReference>
<feature type="transmembrane region" description="Helical" evidence="3">
    <location>
        <begin position="12"/>
        <end position="29"/>
    </location>
</feature>
<dbReference type="PANTHER" id="PTHR36318:SF3">
    <property type="entry name" value="OS06G0581300 PROTEIN"/>
    <property type="match status" value="1"/>
</dbReference>
<feature type="transmembrane region" description="Helical" evidence="3">
    <location>
        <begin position="71"/>
        <end position="94"/>
    </location>
</feature>
<evidence type="ECO:0000313" key="6">
    <source>
        <dbReference type="EMBL" id="KAI9201127.1"/>
    </source>
</evidence>
<evidence type="ECO:0000313" key="7">
    <source>
        <dbReference type="Proteomes" id="UP001064489"/>
    </source>
</evidence>
<comment type="similarity">
    <text evidence="1">Belongs to the polyadenylate-binding protein type-1 family.</text>
</comment>
<name>A0AAD5JTF0_ACENE</name>
<dbReference type="InterPro" id="IPR009943">
    <property type="entry name" value="DUF1475"/>
</dbReference>